<gene>
    <name evidence="1" type="ORF">BST13_33765</name>
</gene>
<keyword evidence="2" id="KW-1185">Reference proteome</keyword>
<sequence>MTDSVINRMVIRDRRADDDTVSAQVVVSIDPAAFVGVPVAEWPAVVVRELGAASIARVDFHTVTRFIDTRNGGAG</sequence>
<dbReference type="AlphaFoldDB" id="A0A1X0A4Z2"/>
<accession>A0A1X0A4Z2</accession>
<proteinExistence type="predicted"/>
<evidence type="ECO:0000313" key="2">
    <source>
        <dbReference type="Proteomes" id="UP000192448"/>
    </source>
</evidence>
<name>A0A1X0A4Z2_9MYCO</name>
<dbReference type="Proteomes" id="UP000192448">
    <property type="component" value="Unassembled WGS sequence"/>
</dbReference>
<dbReference type="RefSeq" id="WP_083169982.1">
    <property type="nucleotide sequence ID" value="NZ_MVHF01000055.1"/>
</dbReference>
<reference evidence="1 2" key="1">
    <citation type="submission" date="2017-02" db="EMBL/GenBank/DDBJ databases">
        <title>The new phylogeny of genus Mycobacterium.</title>
        <authorList>
            <person name="Tortoli E."/>
            <person name="Trovato A."/>
            <person name="Cirillo D.M."/>
        </authorList>
    </citation>
    <scope>NUCLEOTIDE SEQUENCE [LARGE SCALE GENOMIC DNA]</scope>
    <source>
        <strain evidence="1 2">RW6</strain>
    </source>
</reference>
<dbReference type="EMBL" id="MVHF01000055">
    <property type="protein sequence ID" value="ORA24938.1"/>
    <property type="molecule type" value="Genomic_DNA"/>
</dbReference>
<organism evidence="1 2">
    <name type="scientific">Mycobacterium aquaticum</name>
    <dbReference type="NCBI Taxonomy" id="1927124"/>
    <lineage>
        <taxon>Bacteria</taxon>
        <taxon>Bacillati</taxon>
        <taxon>Actinomycetota</taxon>
        <taxon>Actinomycetes</taxon>
        <taxon>Mycobacteriales</taxon>
        <taxon>Mycobacteriaceae</taxon>
        <taxon>Mycobacterium</taxon>
    </lineage>
</organism>
<dbReference type="STRING" id="1927124.BST13_33765"/>
<protein>
    <submittedName>
        <fullName evidence="1">Uncharacterized protein</fullName>
    </submittedName>
</protein>
<evidence type="ECO:0000313" key="1">
    <source>
        <dbReference type="EMBL" id="ORA24938.1"/>
    </source>
</evidence>
<comment type="caution">
    <text evidence="1">The sequence shown here is derived from an EMBL/GenBank/DDBJ whole genome shotgun (WGS) entry which is preliminary data.</text>
</comment>